<dbReference type="SUPFAM" id="SSF53335">
    <property type="entry name" value="S-adenosyl-L-methionine-dependent methyltransferases"/>
    <property type="match status" value="1"/>
</dbReference>
<keyword evidence="2" id="KW-1185">Reference proteome</keyword>
<dbReference type="Pfam" id="PF13489">
    <property type="entry name" value="Methyltransf_23"/>
    <property type="match status" value="1"/>
</dbReference>
<dbReference type="CDD" id="cd02440">
    <property type="entry name" value="AdoMet_MTases"/>
    <property type="match status" value="1"/>
</dbReference>
<reference evidence="1" key="1">
    <citation type="submission" date="2023-10" db="EMBL/GenBank/DDBJ databases">
        <authorList>
            <person name="Hackl T."/>
        </authorList>
    </citation>
    <scope>NUCLEOTIDE SEQUENCE</scope>
</reference>
<dbReference type="EMBL" id="CAUWAG010000010">
    <property type="protein sequence ID" value="CAJ2507117.1"/>
    <property type="molecule type" value="Genomic_DNA"/>
</dbReference>
<dbReference type="Proteomes" id="UP001295740">
    <property type="component" value="Unassembled WGS sequence"/>
</dbReference>
<dbReference type="Gene3D" id="3.40.50.150">
    <property type="entry name" value="Vaccinia Virus protein VP39"/>
    <property type="match status" value="1"/>
</dbReference>
<accession>A0AAI8VM40</accession>
<organism evidence="1 2">
    <name type="scientific">Anthostomella pinea</name>
    <dbReference type="NCBI Taxonomy" id="933095"/>
    <lineage>
        <taxon>Eukaryota</taxon>
        <taxon>Fungi</taxon>
        <taxon>Dikarya</taxon>
        <taxon>Ascomycota</taxon>
        <taxon>Pezizomycotina</taxon>
        <taxon>Sordariomycetes</taxon>
        <taxon>Xylariomycetidae</taxon>
        <taxon>Xylariales</taxon>
        <taxon>Xylariaceae</taxon>
        <taxon>Anthostomella</taxon>
    </lineage>
</organism>
<gene>
    <name evidence="1" type="ORF">KHLLAP_LOCUS7585</name>
</gene>
<dbReference type="AlphaFoldDB" id="A0AAI8VM40"/>
<evidence type="ECO:0000313" key="2">
    <source>
        <dbReference type="Proteomes" id="UP001295740"/>
    </source>
</evidence>
<evidence type="ECO:0000313" key="1">
    <source>
        <dbReference type="EMBL" id="CAJ2507117.1"/>
    </source>
</evidence>
<name>A0AAI8VM40_9PEZI</name>
<dbReference type="InterPro" id="IPR029063">
    <property type="entry name" value="SAM-dependent_MTases_sf"/>
</dbReference>
<proteinExistence type="predicted"/>
<comment type="caution">
    <text evidence="1">The sequence shown here is derived from an EMBL/GenBank/DDBJ whole genome shotgun (WGS) entry which is preliminary data.</text>
</comment>
<sequence length="278" mass="31184">MGSIYYLNNGEKGVEETRLNWLHDKVIMPMVRNVLLPPHIKADLAAMSAPLIADIGAGSASWPVTVARELPHARIRGFDMDLSKFPTMLPSNVELGYGNVLEPFPEALQQTFDLVHLRLLVGGIEKHDWVSAARNIMSLLRPGGWVIWEETGLPVRNVLPPKPGWSKFAELSWQVSDARNMDLRMPATLNRYLSEAGFVKLDEKVFNSASDENLDGALNEMMIGLAEQSLAGIVADGSYEDMKTQEKLQSVMKDIRREFDEGSKSYWILHRVWGNKPV</sequence>
<protein>
    <submittedName>
        <fullName evidence="1">Uu.00g083030.m01.CDS01</fullName>
    </submittedName>
</protein>